<keyword evidence="6" id="KW-0472">Membrane</keyword>
<keyword evidence="4" id="KW-1134">Transmembrane beta strand</keyword>
<evidence type="ECO:0000256" key="6">
    <source>
        <dbReference type="ARBA" id="ARBA00023136"/>
    </source>
</evidence>
<dbReference type="RefSeq" id="WP_303300910.1">
    <property type="nucleotide sequence ID" value="NZ_BAABDA010000051.1"/>
</dbReference>
<dbReference type="Proteomes" id="UP001176806">
    <property type="component" value="Unassembled WGS sequence"/>
</dbReference>
<evidence type="ECO:0000313" key="10">
    <source>
        <dbReference type="Proteomes" id="UP001176806"/>
    </source>
</evidence>
<keyword evidence="3" id="KW-0813">Transport</keyword>
<evidence type="ECO:0000313" key="9">
    <source>
        <dbReference type="EMBL" id="MDO5973764.1"/>
    </source>
</evidence>
<keyword evidence="8" id="KW-0175">Coiled coil</keyword>
<evidence type="ECO:0000256" key="4">
    <source>
        <dbReference type="ARBA" id="ARBA00022452"/>
    </source>
</evidence>
<proteinExistence type="inferred from homology"/>
<dbReference type="PANTHER" id="PTHR30026">
    <property type="entry name" value="OUTER MEMBRANE PROTEIN TOLC"/>
    <property type="match status" value="1"/>
</dbReference>
<dbReference type="Pfam" id="PF02321">
    <property type="entry name" value="OEP"/>
    <property type="match status" value="2"/>
</dbReference>
<comment type="caution">
    <text evidence="9">The sequence shown here is derived from an EMBL/GenBank/DDBJ whole genome shotgun (WGS) entry which is preliminary data.</text>
</comment>
<name>A0ABT8WLA1_9FLAO</name>
<dbReference type="EMBL" id="JAUOEL010000002">
    <property type="protein sequence ID" value="MDO5973764.1"/>
    <property type="molecule type" value="Genomic_DNA"/>
</dbReference>
<accession>A0ABT8WLA1</accession>
<evidence type="ECO:0000256" key="2">
    <source>
        <dbReference type="ARBA" id="ARBA00007613"/>
    </source>
</evidence>
<evidence type="ECO:0000256" key="1">
    <source>
        <dbReference type="ARBA" id="ARBA00004442"/>
    </source>
</evidence>
<comment type="similarity">
    <text evidence="2">Belongs to the outer membrane factor (OMF) (TC 1.B.17) family.</text>
</comment>
<reference evidence="9" key="1">
    <citation type="submission" date="2023-07" db="EMBL/GenBank/DDBJ databases">
        <title>Two novel species in the genus Flavivirga.</title>
        <authorList>
            <person name="Kwon K."/>
        </authorList>
    </citation>
    <scope>NUCLEOTIDE SEQUENCE</scope>
    <source>
        <strain evidence="9">KACC 14158</strain>
    </source>
</reference>
<evidence type="ECO:0000256" key="3">
    <source>
        <dbReference type="ARBA" id="ARBA00022448"/>
    </source>
</evidence>
<keyword evidence="10" id="KW-1185">Reference proteome</keyword>
<dbReference type="Gene3D" id="1.20.1600.10">
    <property type="entry name" value="Outer membrane efflux proteins (OEP)"/>
    <property type="match status" value="1"/>
</dbReference>
<dbReference type="PANTHER" id="PTHR30026:SF20">
    <property type="entry name" value="OUTER MEMBRANE PROTEIN TOLC"/>
    <property type="match status" value="1"/>
</dbReference>
<protein>
    <submittedName>
        <fullName evidence="9">TolC family protein</fullName>
    </submittedName>
</protein>
<sequence length="474" mass="53884">MKTKKIILFGVWSLLFSIGFAQKNLPSSYTLEACISIAMENNLDLKSSGLTTKSATINYKQSLNELLPNLNMDYNLGLNNGRSIDPFTNSYSNQELTFSNLGINLNMTIFNGFRILNSIKQNWFNMEAAKMELEAAKQNLTLNVIIGYIQILNSRDLVELSKSRLKTTEGQLKRLEVNYKEEVGNPVDYTNMQGQYASEQVAIINAENNFKSAVLDFTSLLNLEANSKNNFENISGLIESEKYLFSANDVYHDALQHLATFKSTQSRIDAANSGIKAARANYFPEVSLFGQLNTNYSSLAETFTETSTSISETGDFVTIDNQDYPVLQNESQFISDKINYDSQFNNNLNTVVGISVSVPLFNGFRAKNIVKLQKIELEETELEFKRTKLLFKQSIEQTYNNMESAFNRYQILLDQVVAFKESYRINEVRFNNGVSNIIDYITSKNNMDSAQLNLNQAKYEYLLHVKILDFYRGI</sequence>
<organism evidence="9 10">
    <name type="scientific">Flavivirga jejuensis</name>
    <dbReference type="NCBI Taxonomy" id="870487"/>
    <lineage>
        <taxon>Bacteria</taxon>
        <taxon>Pseudomonadati</taxon>
        <taxon>Bacteroidota</taxon>
        <taxon>Flavobacteriia</taxon>
        <taxon>Flavobacteriales</taxon>
        <taxon>Flavobacteriaceae</taxon>
        <taxon>Flavivirga</taxon>
    </lineage>
</organism>
<dbReference type="InterPro" id="IPR051906">
    <property type="entry name" value="TolC-like"/>
</dbReference>
<evidence type="ECO:0000256" key="5">
    <source>
        <dbReference type="ARBA" id="ARBA00022692"/>
    </source>
</evidence>
<evidence type="ECO:0000256" key="8">
    <source>
        <dbReference type="SAM" id="Coils"/>
    </source>
</evidence>
<feature type="coiled-coil region" evidence="8">
    <location>
        <begin position="158"/>
        <end position="185"/>
    </location>
</feature>
<dbReference type="SUPFAM" id="SSF56954">
    <property type="entry name" value="Outer membrane efflux proteins (OEP)"/>
    <property type="match status" value="1"/>
</dbReference>
<dbReference type="InterPro" id="IPR003423">
    <property type="entry name" value="OMP_efflux"/>
</dbReference>
<keyword evidence="7" id="KW-0998">Cell outer membrane</keyword>
<comment type="subcellular location">
    <subcellularLocation>
        <location evidence="1">Cell outer membrane</location>
    </subcellularLocation>
</comment>
<evidence type="ECO:0000256" key="7">
    <source>
        <dbReference type="ARBA" id="ARBA00023237"/>
    </source>
</evidence>
<keyword evidence="5" id="KW-0812">Transmembrane</keyword>
<gene>
    <name evidence="9" type="ORF">Q4Q40_06170</name>
</gene>